<dbReference type="RefSeq" id="WP_066730783.1">
    <property type="nucleotide sequence ID" value="NZ_NIHT01000006.1"/>
</dbReference>
<evidence type="ECO:0000313" key="2">
    <source>
        <dbReference type="EMBL" id="PLT76371.1"/>
    </source>
</evidence>
<gene>
    <name evidence="2" type="ORF">CDL23_04970</name>
</gene>
<keyword evidence="1" id="KW-0175">Coiled coil</keyword>
<dbReference type="AlphaFoldDB" id="A0A2N5PMN9"/>
<accession>A0A2N5PMN9</accession>
<reference evidence="2 3" key="1">
    <citation type="journal article" date="2017" name="Genome Med.">
        <title>A novel Ruminococcus gnavus clade enriched in inflammatory bowel disease patients.</title>
        <authorList>
            <person name="Hall A.B."/>
            <person name="Yassour M."/>
            <person name="Sauk J."/>
            <person name="Garner A."/>
            <person name="Jiang X."/>
            <person name="Arthur T."/>
            <person name="Lagoudas G.K."/>
            <person name="Vatanen T."/>
            <person name="Fornelos N."/>
            <person name="Wilson R."/>
            <person name="Bertha M."/>
            <person name="Cohen M."/>
            <person name="Garber J."/>
            <person name="Khalili H."/>
            <person name="Gevers D."/>
            <person name="Ananthakrishnan A.N."/>
            <person name="Kugathasan S."/>
            <person name="Lander E.S."/>
            <person name="Blainey P."/>
            <person name="Vlamakis H."/>
            <person name="Xavier R.J."/>
            <person name="Huttenhower C."/>
        </authorList>
    </citation>
    <scope>NUCLEOTIDE SEQUENCE [LARGE SCALE GENOMIC DNA]</scope>
    <source>
        <strain evidence="2 3">RJX1125</strain>
    </source>
</reference>
<sequence>MIKCKQSENAECGKNICCFHCDMKETCESACSLLDELKDSSECEDAVEVTEETSLTAFNSDEKAVAIMKKIADLDRQKKALEAQDKEIRKQLTDVMNIYGVKNVENDILKITYVAESTRTTIDSAKLKKDHPDLAEKYSKTSKVSASVRISVKG</sequence>
<comment type="caution">
    <text evidence="2">The sequence shown here is derived from an EMBL/GenBank/DDBJ whole genome shotgun (WGS) entry which is preliminary data.</text>
</comment>
<dbReference type="Proteomes" id="UP000235093">
    <property type="component" value="Unassembled WGS sequence"/>
</dbReference>
<evidence type="ECO:0008006" key="4">
    <source>
        <dbReference type="Google" id="ProtNLM"/>
    </source>
</evidence>
<evidence type="ECO:0000313" key="3">
    <source>
        <dbReference type="Proteomes" id="UP000235093"/>
    </source>
</evidence>
<organism evidence="2 3">
    <name type="scientific">Mediterraneibacter gnavus</name>
    <name type="common">Ruminococcus gnavus</name>
    <dbReference type="NCBI Taxonomy" id="33038"/>
    <lineage>
        <taxon>Bacteria</taxon>
        <taxon>Bacillati</taxon>
        <taxon>Bacillota</taxon>
        <taxon>Clostridia</taxon>
        <taxon>Lachnospirales</taxon>
        <taxon>Lachnospiraceae</taxon>
        <taxon>Mediterraneibacter</taxon>
    </lineage>
</organism>
<name>A0A2N5PMN9_MEDGN</name>
<protein>
    <recommendedName>
        <fullName evidence="4">Siphovirus Gp157</fullName>
    </recommendedName>
</protein>
<dbReference type="EMBL" id="NIHT01000006">
    <property type="protein sequence ID" value="PLT76371.1"/>
    <property type="molecule type" value="Genomic_DNA"/>
</dbReference>
<proteinExistence type="predicted"/>
<evidence type="ECO:0000256" key="1">
    <source>
        <dbReference type="SAM" id="Coils"/>
    </source>
</evidence>
<feature type="coiled-coil region" evidence="1">
    <location>
        <begin position="64"/>
        <end position="91"/>
    </location>
</feature>